<reference evidence="1 2" key="1">
    <citation type="submission" date="2019-05" db="EMBL/GenBank/DDBJ databases">
        <title>Another draft genome of Portunus trituberculatus and its Hox gene families provides insights of decapod evolution.</title>
        <authorList>
            <person name="Jeong J.-H."/>
            <person name="Song I."/>
            <person name="Kim S."/>
            <person name="Choi T."/>
            <person name="Kim D."/>
            <person name="Ryu S."/>
            <person name="Kim W."/>
        </authorList>
    </citation>
    <scope>NUCLEOTIDE SEQUENCE [LARGE SCALE GENOMIC DNA]</scope>
    <source>
        <tissue evidence="1">Muscle</tissue>
    </source>
</reference>
<dbReference type="AlphaFoldDB" id="A0A5B7HQ04"/>
<accession>A0A5B7HQ04</accession>
<evidence type="ECO:0000313" key="2">
    <source>
        <dbReference type="Proteomes" id="UP000324222"/>
    </source>
</evidence>
<gene>
    <name evidence="1" type="ORF">E2C01_068880</name>
</gene>
<organism evidence="1 2">
    <name type="scientific">Portunus trituberculatus</name>
    <name type="common">Swimming crab</name>
    <name type="synonym">Neptunus trituberculatus</name>
    <dbReference type="NCBI Taxonomy" id="210409"/>
    <lineage>
        <taxon>Eukaryota</taxon>
        <taxon>Metazoa</taxon>
        <taxon>Ecdysozoa</taxon>
        <taxon>Arthropoda</taxon>
        <taxon>Crustacea</taxon>
        <taxon>Multicrustacea</taxon>
        <taxon>Malacostraca</taxon>
        <taxon>Eumalacostraca</taxon>
        <taxon>Eucarida</taxon>
        <taxon>Decapoda</taxon>
        <taxon>Pleocyemata</taxon>
        <taxon>Brachyura</taxon>
        <taxon>Eubrachyura</taxon>
        <taxon>Portunoidea</taxon>
        <taxon>Portunidae</taxon>
        <taxon>Portuninae</taxon>
        <taxon>Portunus</taxon>
    </lineage>
</organism>
<protein>
    <submittedName>
        <fullName evidence="1">Uncharacterized protein</fullName>
    </submittedName>
</protein>
<evidence type="ECO:0000313" key="1">
    <source>
        <dbReference type="EMBL" id="MPC74520.1"/>
    </source>
</evidence>
<dbReference type="EMBL" id="VSRR010039090">
    <property type="protein sequence ID" value="MPC74520.1"/>
    <property type="molecule type" value="Genomic_DNA"/>
</dbReference>
<dbReference type="Proteomes" id="UP000324222">
    <property type="component" value="Unassembled WGS sequence"/>
</dbReference>
<keyword evidence="2" id="KW-1185">Reference proteome</keyword>
<proteinExistence type="predicted"/>
<name>A0A5B7HQ04_PORTR</name>
<sequence>MATLLSSTPRPLYLLVTLITPQRTFTFVQAPIFSSGSSLSRQRLPSRKLSVPHVNKHFAILMYTTTTFLHPSSPISYPSSARPFIQRHSISPLAASHHNPFHPPPASPIRD</sequence>
<comment type="caution">
    <text evidence="1">The sequence shown here is derived from an EMBL/GenBank/DDBJ whole genome shotgun (WGS) entry which is preliminary data.</text>
</comment>